<reference evidence="5" key="1">
    <citation type="journal article" date="2021" name="PeerJ">
        <title>Extensive microbial diversity within the chicken gut microbiome revealed by metagenomics and culture.</title>
        <authorList>
            <person name="Gilroy R."/>
            <person name="Ravi A."/>
            <person name="Getino M."/>
            <person name="Pursley I."/>
            <person name="Horton D.L."/>
            <person name="Alikhan N.F."/>
            <person name="Baker D."/>
            <person name="Gharbi K."/>
            <person name="Hall N."/>
            <person name="Watson M."/>
            <person name="Adriaenssens E.M."/>
            <person name="Foster-Nyarko E."/>
            <person name="Jarju S."/>
            <person name="Secka A."/>
            <person name="Antonio M."/>
            <person name="Oren A."/>
            <person name="Chaudhuri R.R."/>
            <person name="La Ragione R."/>
            <person name="Hildebrand F."/>
            <person name="Pallen M.J."/>
        </authorList>
    </citation>
    <scope>NUCLEOTIDE SEQUENCE</scope>
    <source>
        <strain evidence="5">ChiSxjej5B17-1746</strain>
    </source>
</reference>
<comment type="caution">
    <text evidence="5">The sequence shown here is derived from an EMBL/GenBank/DDBJ whole genome shotgun (WGS) entry which is preliminary data.</text>
</comment>
<keyword evidence="3 4" id="KW-0732">Signal</keyword>
<dbReference type="Proteomes" id="UP000824264">
    <property type="component" value="Unassembled WGS sequence"/>
</dbReference>
<sequence length="309" mass="33509">MIKRLFLLLALLLIALPASAAGLRLGVLPAADSLVLNVAHDEGLFEAEGLDVDLIPFQSALELGAAMRAGELDGHFGDIINVLMQNESGSPQAIVATTSHSSPQGRCFGLLVSPRSNARTLADLKGSDVAMSSATIIDFLLGRLLEQEGVPPDFLNRQDIRQIPVRLQMLLSGQIECALLPEPLVSVMEARGARTILDDRKLDTPLAVIAFRRTVLDTPDGPETVARFRRALVRAAECINADPAAYREIMKKLRLLPKDADGTYEMVRFDMKNTPAGLPSSDDIKAFAEWMKAQGILKGNPAYEDVVFP</sequence>
<evidence type="ECO:0000256" key="2">
    <source>
        <dbReference type="ARBA" id="ARBA00010742"/>
    </source>
</evidence>
<comment type="similarity">
    <text evidence="2">Belongs to the bacterial solute-binding protein SsuA/TauA family.</text>
</comment>
<proteinExistence type="inferred from homology"/>
<comment type="subcellular location">
    <subcellularLocation>
        <location evidence="1">Periplasm</location>
    </subcellularLocation>
</comment>
<gene>
    <name evidence="5" type="ORF">H9874_11000</name>
</gene>
<evidence type="ECO:0000313" key="6">
    <source>
        <dbReference type="Proteomes" id="UP000824264"/>
    </source>
</evidence>
<feature type="chain" id="PRO_5039571131" evidence="4">
    <location>
        <begin position="21"/>
        <end position="309"/>
    </location>
</feature>
<dbReference type="AlphaFoldDB" id="A0A9D1R269"/>
<evidence type="ECO:0000256" key="3">
    <source>
        <dbReference type="ARBA" id="ARBA00022729"/>
    </source>
</evidence>
<dbReference type="GO" id="GO:0042597">
    <property type="term" value="C:periplasmic space"/>
    <property type="evidence" value="ECO:0007669"/>
    <property type="project" value="UniProtKB-SubCell"/>
</dbReference>
<organism evidence="5 6">
    <name type="scientific">Candidatus Bilophila faecipullorum</name>
    <dbReference type="NCBI Taxonomy" id="2838482"/>
    <lineage>
        <taxon>Bacteria</taxon>
        <taxon>Pseudomonadati</taxon>
        <taxon>Thermodesulfobacteriota</taxon>
        <taxon>Desulfovibrionia</taxon>
        <taxon>Desulfovibrionales</taxon>
        <taxon>Desulfovibrionaceae</taxon>
        <taxon>Bilophila</taxon>
    </lineage>
</organism>
<protein>
    <submittedName>
        <fullName evidence="5">ABC transporter substrate-binding protein</fullName>
    </submittedName>
</protein>
<evidence type="ECO:0000313" key="5">
    <source>
        <dbReference type="EMBL" id="HIW79652.1"/>
    </source>
</evidence>
<dbReference type="Gene3D" id="3.40.190.10">
    <property type="entry name" value="Periplasmic binding protein-like II"/>
    <property type="match status" value="2"/>
</dbReference>
<accession>A0A9D1R269</accession>
<feature type="signal peptide" evidence="4">
    <location>
        <begin position="1"/>
        <end position="20"/>
    </location>
</feature>
<dbReference type="Pfam" id="PF13379">
    <property type="entry name" value="NMT1_2"/>
    <property type="match status" value="1"/>
</dbReference>
<dbReference type="EMBL" id="DXGI01000408">
    <property type="protein sequence ID" value="HIW79652.1"/>
    <property type="molecule type" value="Genomic_DNA"/>
</dbReference>
<reference evidence="5" key="2">
    <citation type="submission" date="2021-04" db="EMBL/GenBank/DDBJ databases">
        <authorList>
            <person name="Gilroy R."/>
        </authorList>
    </citation>
    <scope>NUCLEOTIDE SEQUENCE</scope>
    <source>
        <strain evidence="5">ChiSxjej5B17-1746</strain>
    </source>
</reference>
<name>A0A9D1R269_9BACT</name>
<dbReference type="PANTHER" id="PTHR30024">
    <property type="entry name" value="ALIPHATIC SULFONATES-BINDING PROTEIN-RELATED"/>
    <property type="match status" value="1"/>
</dbReference>
<dbReference type="PANTHER" id="PTHR30024:SF47">
    <property type="entry name" value="TAURINE-BINDING PERIPLASMIC PROTEIN"/>
    <property type="match status" value="1"/>
</dbReference>
<evidence type="ECO:0000256" key="4">
    <source>
        <dbReference type="SAM" id="SignalP"/>
    </source>
</evidence>
<dbReference type="SUPFAM" id="SSF53850">
    <property type="entry name" value="Periplasmic binding protein-like II"/>
    <property type="match status" value="1"/>
</dbReference>
<evidence type="ECO:0000256" key="1">
    <source>
        <dbReference type="ARBA" id="ARBA00004418"/>
    </source>
</evidence>